<dbReference type="GO" id="GO:0006166">
    <property type="term" value="P:purine ribonucleoside salvage"/>
    <property type="evidence" value="ECO:0007669"/>
    <property type="project" value="TreeGrafter"/>
</dbReference>
<evidence type="ECO:0000256" key="3">
    <source>
        <dbReference type="ARBA" id="ARBA00023235"/>
    </source>
</evidence>
<feature type="non-terminal residue" evidence="5">
    <location>
        <position position="1"/>
    </location>
</feature>
<dbReference type="GO" id="GO:0046872">
    <property type="term" value="F:metal ion binding"/>
    <property type="evidence" value="ECO:0007669"/>
    <property type="project" value="UniProtKB-KW"/>
</dbReference>
<evidence type="ECO:0000259" key="4">
    <source>
        <dbReference type="Pfam" id="PF00408"/>
    </source>
</evidence>
<protein>
    <submittedName>
        <fullName evidence="5">Phospho-sugar mutase</fullName>
    </submittedName>
</protein>
<sequence length="134" mass="14627">ARRHRRTLLDLLDDQARRHGLHTTTQLSIRTDNPTQITTTMTRLRTTPPATLAGHTIETLDDLAHPTGGLPPTNALRFHLTGGARVIIRPSGTEPKLKCYLELVQPVTGDIPAARARATAELDTLRQALSTALS</sequence>
<keyword evidence="1" id="KW-0479">Metal-binding</keyword>
<keyword evidence="6" id="KW-1185">Reference proteome</keyword>
<feature type="domain" description="Alpha-D-phosphohexomutase C-terminal" evidence="4">
    <location>
        <begin position="58"/>
        <end position="102"/>
    </location>
</feature>
<evidence type="ECO:0000256" key="2">
    <source>
        <dbReference type="ARBA" id="ARBA00022842"/>
    </source>
</evidence>
<dbReference type="SUPFAM" id="SSF55957">
    <property type="entry name" value="Phosphoglucomutase, C-terminal domain"/>
    <property type="match status" value="1"/>
</dbReference>
<evidence type="ECO:0000256" key="1">
    <source>
        <dbReference type="ARBA" id="ARBA00022723"/>
    </source>
</evidence>
<gene>
    <name evidence="5" type="ORF">ETD83_04890</name>
</gene>
<organism evidence="5 6">
    <name type="scientific">Actinomadura soli</name>
    <dbReference type="NCBI Taxonomy" id="2508997"/>
    <lineage>
        <taxon>Bacteria</taxon>
        <taxon>Bacillati</taxon>
        <taxon>Actinomycetota</taxon>
        <taxon>Actinomycetes</taxon>
        <taxon>Streptosporangiales</taxon>
        <taxon>Thermomonosporaceae</taxon>
        <taxon>Actinomadura</taxon>
    </lineage>
</organism>
<accession>A0A5C4JI85</accession>
<keyword evidence="2" id="KW-0460">Magnesium</keyword>
<evidence type="ECO:0000313" key="6">
    <source>
        <dbReference type="Proteomes" id="UP000309174"/>
    </source>
</evidence>
<dbReference type="InterPro" id="IPR005843">
    <property type="entry name" value="A-D-PHexomutase_C"/>
</dbReference>
<dbReference type="EMBL" id="VCKW01000015">
    <property type="protein sequence ID" value="TMR06432.1"/>
    <property type="molecule type" value="Genomic_DNA"/>
</dbReference>
<dbReference type="PANTHER" id="PTHR45745">
    <property type="entry name" value="PHOSPHOMANNOMUTASE 45A"/>
    <property type="match status" value="1"/>
</dbReference>
<dbReference type="PANTHER" id="PTHR45745:SF1">
    <property type="entry name" value="PHOSPHOGLUCOMUTASE 2B-RELATED"/>
    <property type="match status" value="1"/>
</dbReference>
<dbReference type="Gene3D" id="3.30.310.50">
    <property type="entry name" value="Alpha-D-phosphohexomutase, C-terminal domain"/>
    <property type="match status" value="1"/>
</dbReference>
<keyword evidence="3" id="KW-0413">Isomerase</keyword>
<comment type="caution">
    <text evidence="5">The sequence shown here is derived from an EMBL/GenBank/DDBJ whole genome shotgun (WGS) entry which is preliminary data.</text>
</comment>
<dbReference type="InterPro" id="IPR036900">
    <property type="entry name" value="A-D-PHexomutase_C_sf"/>
</dbReference>
<reference evidence="5 6" key="1">
    <citation type="submission" date="2019-05" db="EMBL/GenBank/DDBJ databases">
        <title>Draft genome sequence of Actinomadura sp. 14C53.</title>
        <authorList>
            <person name="Saricaoglu S."/>
            <person name="Isik K."/>
        </authorList>
    </citation>
    <scope>NUCLEOTIDE SEQUENCE [LARGE SCALE GENOMIC DNA]</scope>
    <source>
        <strain evidence="5 6">14C53</strain>
    </source>
</reference>
<dbReference type="AlphaFoldDB" id="A0A5C4JI85"/>
<evidence type="ECO:0000313" key="5">
    <source>
        <dbReference type="EMBL" id="TMR06432.1"/>
    </source>
</evidence>
<dbReference type="GO" id="GO:0008973">
    <property type="term" value="F:phosphopentomutase activity"/>
    <property type="evidence" value="ECO:0007669"/>
    <property type="project" value="TreeGrafter"/>
</dbReference>
<dbReference type="Pfam" id="PF00408">
    <property type="entry name" value="PGM_PMM_IV"/>
    <property type="match status" value="1"/>
</dbReference>
<proteinExistence type="predicted"/>
<dbReference type="Proteomes" id="UP000309174">
    <property type="component" value="Unassembled WGS sequence"/>
</dbReference>
<name>A0A5C4JI85_9ACTN</name>